<name>A0AAE0DZ51_9ROSI</name>
<evidence type="ECO:0000313" key="7">
    <source>
        <dbReference type="EMBL" id="KAK3198161.1"/>
    </source>
</evidence>
<sequence length="198" mass="22045">MVHAKILKHSKESRAWTMIAVGNMEYGLLGASGGYAVKLREYNCQCDSWQVSGIPCCHVMAVISHYYGRGAVKDKVAEFVHSSLTKSAYMQIYVCMSHPIPDQKRWPEVPVCIMILGYTKLMNPPPHSVQPGRPKKQRKSEPDKAPKVGRSGTVICKLCHQAGHNKRSCQRRKGLICNGMMTVLVNDGIAYDMLLVNA</sequence>
<dbReference type="EMBL" id="JANJYJ010000007">
    <property type="protein sequence ID" value="KAK3198161.1"/>
    <property type="molecule type" value="Genomic_DNA"/>
</dbReference>
<dbReference type="GO" id="GO:0008270">
    <property type="term" value="F:zinc ion binding"/>
    <property type="evidence" value="ECO:0007669"/>
    <property type="project" value="UniProtKB-KW"/>
</dbReference>
<feature type="domain" description="SWIM-type" evidence="6">
    <location>
        <begin position="35"/>
        <end position="67"/>
    </location>
</feature>
<dbReference type="SMART" id="SM00575">
    <property type="entry name" value="ZnF_PMZ"/>
    <property type="match status" value="1"/>
</dbReference>
<dbReference type="Pfam" id="PF04434">
    <property type="entry name" value="SWIM"/>
    <property type="match status" value="1"/>
</dbReference>
<evidence type="ECO:0000256" key="1">
    <source>
        <dbReference type="ARBA" id="ARBA00022723"/>
    </source>
</evidence>
<evidence type="ECO:0000259" key="6">
    <source>
        <dbReference type="PROSITE" id="PS50966"/>
    </source>
</evidence>
<evidence type="ECO:0000256" key="3">
    <source>
        <dbReference type="ARBA" id="ARBA00022833"/>
    </source>
</evidence>
<dbReference type="PANTHER" id="PTHR31973:SF188">
    <property type="entry name" value="POLYPROTEIN, PUTATIVE-RELATED"/>
    <property type="match status" value="1"/>
</dbReference>
<evidence type="ECO:0000313" key="8">
    <source>
        <dbReference type="Proteomes" id="UP001281410"/>
    </source>
</evidence>
<feature type="region of interest" description="Disordered" evidence="5">
    <location>
        <begin position="124"/>
        <end position="149"/>
    </location>
</feature>
<keyword evidence="1" id="KW-0479">Metal-binding</keyword>
<dbReference type="PROSITE" id="PS50966">
    <property type="entry name" value="ZF_SWIM"/>
    <property type="match status" value="1"/>
</dbReference>
<dbReference type="Proteomes" id="UP001281410">
    <property type="component" value="Unassembled WGS sequence"/>
</dbReference>
<accession>A0AAE0DZ51</accession>
<dbReference type="PANTHER" id="PTHR31973">
    <property type="entry name" value="POLYPROTEIN, PUTATIVE-RELATED"/>
    <property type="match status" value="1"/>
</dbReference>
<keyword evidence="2 4" id="KW-0863">Zinc-finger</keyword>
<reference evidence="7" key="1">
    <citation type="journal article" date="2023" name="Plant J.">
        <title>Genome sequences and population genomics provide insights into the demographic history, inbreeding, and mutation load of two 'living fossil' tree species of Dipteronia.</title>
        <authorList>
            <person name="Feng Y."/>
            <person name="Comes H.P."/>
            <person name="Chen J."/>
            <person name="Zhu S."/>
            <person name="Lu R."/>
            <person name="Zhang X."/>
            <person name="Li P."/>
            <person name="Qiu J."/>
            <person name="Olsen K.M."/>
            <person name="Qiu Y."/>
        </authorList>
    </citation>
    <scope>NUCLEOTIDE SEQUENCE</scope>
    <source>
        <strain evidence="7">NBL</strain>
    </source>
</reference>
<keyword evidence="8" id="KW-1185">Reference proteome</keyword>
<evidence type="ECO:0000256" key="2">
    <source>
        <dbReference type="ARBA" id="ARBA00022771"/>
    </source>
</evidence>
<gene>
    <name evidence="7" type="ORF">Dsin_021576</name>
</gene>
<dbReference type="InterPro" id="IPR007527">
    <property type="entry name" value="Znf_SWIM"/>
</dbReference>
<protein>
    <recommendedName>
        <fullName evidence="6">SWIM-type domain-containing protein</fullName>
    </recommendedName>
</protein>
<evidence type="ECO:0000256" key="4">
    <source>
        <dbReference type="PROSITE-ProRule" id="PRU00325"/>
    </source>
</evidence>
<organism evidence="7 8">
    <name type="scientific">Dipteronia sinensis</name>
    <dbReference type="NCBI Taxonomy" id="43782"/>
    <lineage>
        <taxon>Eukaryota</taxon>
        <taxon>Viridiplantae</taxon>
        <taxon>Streptophyta</taxon>
        <taxon>Embryophyta</taxon>
        <taxon>Tracheophyta</taxon>
        <taxon>Spermatophyta</taxon>
        <taxon>Magnoliopsida</taxon>
        <taxon>eudicotyledons</taxon>
        <taxon>Gunneridae</taxon>
        <taxon>Pentapetalae</taxon>
        <taxon>rosids</taxon>
        <taxon>malvids</taxon>
        <taxon>Sapindales</taxon>
        <taxon>Sapindaceae</taxon>
        <taxon>Hippocastanoideae</taxon>
        <taxon>Acereae</taxon>
        <taxon>Dipteronia</taxon>
    </lineage>
</organism>
<dbReference type="AlphaFoldDB" id="A0AAE0DZ51"/>
<comment type="caution">
    <text evidence="7">The sequence shown here is derived from an EMBL/GenBank/DDBJ whole genome shotgun (WGS) entry which is preliminary data.</text>
</comment>
<keyword evidence="3" id="KW-0862">Zinc</keyword>
<proteinExistence type="predicted"/>
<dbReference type="InterPro" id="IPR006564">
    <property type="entry name" value="Znf_PMZ"/>
</dbReference>
<evidence type="ECO:0000256" key="5">
    <source>
        <dbReference type="SAM" id="MobiDB-lite"/>
    </source>
</evidence>